<evidence type="ECO:0000313" key="2">
    <source>
        <dbReference type="Proteomes" id="UP001055102"/>
    </source>
</evidence>
<name>A0ABQ4T386_9HYPH</name>
<evidence type="ECO:0000313" key="1">
    <source>
        <dbReference type="EMBL" id="GJE08733.1"/>
    </source>
</evidence>
<organism evidence="1 2">
    <name type="scientific">Methylobacterium jeotgali</name>
    <dbReference type="NCBI Taxonomy" id="381630"/>
    <lineage>
        <taxon>Bacteria</taxon>
        <taxon>Pseudomonadati</taxon>
        <taxon>Pseudomonadota</taxon>
        <taxon>Alphaproteobacteria</taxon>
        <taxon>Hyphomicrobiales</taxon>
        <taxon>Methylobacteriaceae</taxon>
        <taxon>Methylobacterium</taxon>
    </lineage>
</organism>
<gene>
    <name evidence="1" type="ORF">AOPFMNJM_4079</name>
</gene>
<reference evidence="1" key="1">
    <citation type="journal article" date="2021" name="Front. Microbiol.">
        <title>Comprehensive Comparative Genomics and Phenotyping of Methylobacterium Species.</title>
        <authorList>
            <person name="Alessa O."/>
            <person name="Ogura Y."/>
            <person name="Fujitani Y."/>
            <person name="Takami H."/>
            <person name="Hayashi T."/>
            <person name="Sahin N."/>
            <person name="Tani A."/>
        </authorList>
    </citation>
    <scope>NUCLEOTIDE SEQUENCE</scope>
    <source>
        <strain evidence="1">LMG 23639</strain>
    </source>
</reference>
<keyword evidence="2" id="KW-1185">Reference proteome</keyword>
<reference evidence="1" key="2">
    <citation type="submission" date="2021-08" db="EMBL/GenBank/DDBJ databases">
        <authorList>
            <person name="Tani A."/>
            <person name="Ola A."/>
            <person name="Ogura Y."/>
            <person name="Katsura K."/>
            <person name="Hayashi T."/>
        </authorList>
    </citation>
    <scope>NUCLEOTIDE SEQUENCE</scope>
    <source>
        <strain evidence="1">LMG 23639</strain>
    </source>
</reference>
<dbReference type="Proteomes" id="UP001055102">
    <property type="component" value="Unassembled WGS sequence"/>
</dbReference>
<dbReference type="RefSeq" id="WP_238278690.1">
    <property type="nucleotide sequence ID" value="NZ_BPQR01000085.1"/>
</dbReference>
<protein>
    <submittedName>
        <fullName evidence="1">Uncharacterized protein</fullName>
    </submittedName>
</protein>
<dbReference type="EMBL" id="BPQR01000085">
    <property type="protein sequence ID" value="GJE08733.1"/>
    <property type="molecule type" value="Genomic_DNA"/>
</dbReference>
<accession>A0ABQ4T386</accession>
<sequence length="69" mass="7730">MGTMTVGSLFEPETWHRAWDRLREVEAALAITEGDLFDRRLANLEAKVNALQVDAKFASVPARDRASDL</sequence>
<comment type="caution">
    <text evidence="1">The sequence shown here is derived from an EMBL/GenBank/DDBJ whole genome shotgun (WGS) entry which is preliminary data.</text>
</comment>
<proteinExistence type="predicted"/>